<dbReference type="InterPro" id="IPR051436">
    <property type="entry name" value="Autophagy-related_EPG5"/>
</dbReference>
<keyword evidence="2" id="KW-1185">Reference proteome</keyword>
<dbReference type="PANTHER" id="PTHR31139">
    <property type="entry name" value="ECTOPIC P GRANULES PROTEIN 5 HOMOLOG"/>
    <property type="match status" value="1"/>
</dbReference>
<comment type="caution">
    <text evidence="1">The sequence shown here is derived from an EMBL/GenBank/DDBJ whole genome shotgun (WGS) entry which is preliminary data.</text>
</comment>
<proteinExistence type="predicted"/>
<gene>
    <name evidence="1" type="ORF">M0811_09161</name>
</gene>
<accession>A0A9Q0LHF6</accession>
<dbReference type="Proteomes" id="UP001149090">
    <property type="component" value="Unassembled WGS sequence"/>
</dbReference>
<dbReference type="OMA" id="WIMFRDE"/>
<evidence type="ECO:0000313" key="2">
    <source>
        <dbReference type="Proteomes" id="UP001149090"/>
    </source>
</evidence>
<organism evidence="1 2">
    <name type="scientific">Anaeramoeba ignava</name>
    <name type="common">Anaerobic marine amoeba</name>
    <dbReference type="NCBI Taxonomy" id="1746090"/>
    <lineage>
        <taxon>Eukaryota</taxon>
        <taxon>Metamonada</taxon>
        <taxon>Anaeramoebidae</taxon>
        <taxon>Anaeramoeba</taxon>
    </lineage>
</organism>
<sequence>MNFTLSPNSNHFIQKYIPDYKSLLTPKRDQLFSLISTFYSSNITYLKSLSNFKSLKKQIEEQESNLWRIENQTKIQKKTCHSNEIITTMGFVIATFDDELVEKLKSNYSQLSSNLMSEIPDLFSKLRISEAKVSLFFQKFLNSKSLKTLKEKEKLKSKAIQKTKIYLNTLFFYERIAKENADLGLNKFSNSIQKWIRILVNRLFELETKNNSLFVFFHLLTTPGSSKWAYDLVNFDIDFNNPSIEYFEDLLGFVLFPVVKLKNEPNKNYIKENDFLLYFQKLLIQKLFLFLFAFPGELGFDSVWKISDELAKILSSAIKEYDDYINMQKKITKTLSEIICLVEEYSQKTRTKEAKEKFPKLIDKIFLDCIKTVSNCNNKIIFGNLLDLPFYSISTSSAFQILKLVVTGNEEDSPMFSQQWIKVFQKGNDIFSNFCHMLNTSNDSKNVLLFLANLAIFQNSEDFVLCIADTIFKVGCTDTECNEKMFEHAKIALGKICVKFPHFISFIFSLTSQSIVDLESQVVELYEEFPIHKWRLLDADVRQITVWLNFPPNTILFQFACWLVNEITWGYSEKISQFEVLNQIEVQMKIVEFILNLYYKSPGNIDVRDWCWRSLFKMHPYSDLGERKMELLSFPDDSRLNLTQYLDQDKKLPNEPIIAFVALVFCDVKDDSEMKKLFQILINENKLYSASLVLRIKIPQILSSILKTKKLNWNYEERIAKTDELIKPFLRLDSFNISEEDVEKKSKNSNLLGSIIDSLITVRKETKEHNFVSIEEMIRFWFSYFTSIPKWNKDKMIVSHLNELFKVSIISGQHAFISYLVDWKYLELMKKKMWLKNPNEKKKGIFRKKAKRITLAKMKKNIPKKERFETMNKNSWFYFEVLLVELLFQMKTIIKLGYKIVKFKGVPLKKILKKNKIETNFEIINSWIEFAQEINTNNLIFPLVMQVLFSFYFLIWFKKEITIEMVDDSLWFGKYLFEFTNKSVTEVQKMIVDILKKKIKEIETQKNSNLKNGDTEDPQIYQTMIKWIIAPSLAELKQKSIQNQNLLFLSLFESNILNPSKNNYKVNIPNAENFAQLHQSLWFQNVSIEKVRKRIEINKKLTEDLAGYLYIFINKSMQPEKEFVNVDLKPTKYNNISNRNRSQKIQKNAKNLDSSPLFSLYQIYKLNGKNFSQIESNFKQKYPLLKKRANDLRSLHDEFDSCNKDYLTACQNLYSNIPVIEIIEKVCEYQKEIVEPNSKNNATTTVKMSHILKFTFTYSKVEKNSFAENFLQTNRKQISSFLDPEKISNDTFTQQDLLVIIYGLDFAEQCSALAKRQKKRTLKNPVKNIDSIATNWFFEILTKSFTDPKCLSYPAIQVFIKDFCLVLGFRFIKNEVKFIDQIFNALTKNTQQTFALSKLFNPQIVPTRMLEFYSKILDFYVENKEETSFHVLSCFRFNEWLKTNPDPKEIEKAEKMFLSHSNKSTYDSFPKLAVFNSQALSFILVHDFESRFLPLLDQFLELFAQNQTICELWDIFAQLPFSDLKLDALENTVSLISEKMQNLLREINPKKEFYESIDQKVFFAFLRFLDSLTNSFCKNQQITNLKQEAHQKASSLAFKLYLPLLGFSLDSVKNTYLYQESFKIVDESFFSFCRGISLLETHLPGTLLCFLGFFSNTLSKTSNQDLINKFTLHFGCGLFWEKFHPTLQTMIQILQFSETNFGDLFGMIFAKIQWDIVEKEIVDPQKNDSLNFYELLFEMAVNFIRGFKRFADENYSQALLKCISNISSLIHWENLPSKIYKPTLELLQFQNKIMEWDYSIQLKESFDYQPNQFPKQISNFEEKNLALITFLEKIALFNSEKNLENVVPFLEFAKYLLKLSSEMIPKEKIPKEIVSSSINELTTPLSENNFISLIKELIRISLVNDQEARSNLSYLFELYSVENSKFREVLLKAFANHLLEHPTDSSLILSQGCKKIEDMNQFIPFSESCHEAFLISKEMYSNFHENFKPIDFHLQTFQEKCVEAKGILTFCSCITNHLKLWENAFTVERSLGYLEQILLVLVKSNWTIKESVKIYYLLDLWVRGFNKVYFSLKKEENLQELMGENVKSFIEKLSILTKKEKNHNQNNSDENQQQINQLIISLKLLKLIFELVFSPITKKKKTKEKIQKDFSKILNSKENEIYKRKIEKFRKFFHQNVQQETPPSVIIKMTRFLLSEFLFADDYYSLSIFDNFRDASEWKLRK</sequence>
<reference evidence="1" key="1">
    <citation type="submission" date="2022-10" db="EMBL/GenBank/DDBJ databases">
        <title>Novel sulphate-reducing endosymbionts in the free-living metamonad Anaeramoeba.</title>
        <authorList>
            <person name="Jerlstrom-Hultqvist J."/>
            <person name="Cepicka I."/>
            <person name="Gallot-Lavallee L."/>
            <person name="Salas-Leiva D."/>
            <person name="Curtis B.A."/>
            <person name="Zahonova K."/>
            <person name="Pipaliya S."/>
            <person name="Dacks J."/>
            <person name="Roger A.J."/>
        </authorList>
    </citation>
    <scope>NUCLEOTIDE SEQUENCE</scope>
    <source>
        <strain evidence="1">BMAN</strain>
    </source>
</reference>
<dbReference type="GO" id="GO:0005737">
    <property type="term" value="C:cytoplasm"/>
    <property type="evidence" value="ECO:0007669"/>
    <property type="project" value="TreeGrafter"/>
</dbReference>
<dbReference type="EMBL" id="JAPDFW010000078">
    <property type="protein sequence ID" value="KAJ5072947.1"/>
    <property type="molecule type" value="Genomic_DNA"/>
</dbReference>
<dbReference type="PANTHER" id="PTHR31139:SF4">
    <property type="entry name" value="ECTOPIC P GRANULES PROTEIN 5 HOMOLOG"/>
    <property type="match status" value="1"/>
</dbReference>
<dbReference type="GO" id="GO:0097352">
    <property type="term" value="P:autophagosome maturation"/>
    <property type="evidence" value="ECO:0007669"/>
    <property type="project" value="TreeGrafter"/>
</dbReference>
<name>A0A9Q0LHF6_ANAIG</name>
<evidence type="ECO:0000313" key="1">
    <source>
        <dbReference type="EMBL" id="KAJ5072947.1"/>
    </source>
</evidence>
<protein>
    <submittedName>
        <fullName evidence="1">Ectopic p granules protein</fullName>
    </submittedName>
</protein>